<feature type="transmembrane region" description="Helical" evidence="10">
    <location>
        <begin position="83"/>
        <end position="110"/>
    </location>
</feature>
<proteinExistence type="predicted"/>
<dbReference type="PANTHER" id="PTHR24229:SF82">
    <property type="entry name" value="G-PROTEIN COUPLED RECEPTORS FAMILY 1 PROFILE DOMAIN-CONTAINING PROTEIN"/>
    <property type="match status" value="1"/>
</dbReference>
<keyword evidence="5" id="KW-0297">G-protein coupled receptor</keyword>
<evidence type="ECO:0000256" key="9">
    <source>
        <dbReference type="SAM" id="MobiDB-lite"/>
    </source>
</evidence>
<evidence type="ECO:0000256" key="7">
    <source>
        <dbReference type="ARBA" id="ARBA00023170"/>
    </source>
</evidence>
<evidence type="ECO:0000256" key="8">
    <source>
        <dbReference type="ARBA" id="ARBA00023224"/>
    </source>
</evidence>
<dbReference type="PRINTS" id="PR00237">
    <property type="entry name" value="GPCRRHODOPSN"/>
</dbReference>
<dbReference type="PROSITE" id="PS50262">
    <property type="entry name" value="G_PROTEIN_RECEP_F1_2"/>
    <property type="match status" value="1"/>
</dbReference>
<dbReference type="Proteomes" id="UP000887540">
    <property type="component" value="Unplaced"/>
</dbReference>
<protein>
    <submittedName>
        <fullName evidence="13">G-protein coupled receptors family 1 profile domain-containing protein</fullName>
    </submittedName>
</protein>
<dbReference type="GO" id="GO:0005886">
    <property type="term" value="C:plasma membrane"/>
    <property type="evidence" value="ECO:0007669"/>
    <property type="project" value="UniProtKB-SubCell"/>
</dbReference>
<evidence type="ECO:0000256" key="1">
    <source>
        <dbReference type="ARBA" id="ARBA00004651"/>
    </source>
</evidence>
<dbReference type="PANTHER" id="PTHR24229">
    <property type="entry name" value="NEUROPEPTIDES RECEPTOR"/>
    <property type="match status" value="1"/>
</dbReference>
<feature type="region of interest" description="Disordered" evidence="9">
    <location>
        <begin position="229"/>
        <end position="250"/>
    </location>
</feature>
<feature type="transmembrane region" description="Helical" evidence="10">
    <location>
        <begin position="131"/>
        <end position="155"/>
    </location>
</feature>
<dbReference type="Gene3D" id="1.20.1070.10">
    <property type="entry name" value="Rhodopsin 7-helix transmembrane proteins"/>
    <property type="match status" value="1"/>
</dbReference>
<evidence type="ECO:0000256" key="4">
    <source>
        <dbReference type="ARBA" id="ARBA00022989"/>
    </source>
</evidence>
<dbReference type="GO" id="GO:0004930">
    <property type="term" value="F:G protein-coupled receptor activity"/>
    <property type="evidence" value="ECO:0007669"/>
    <property type="project" value="UniProtKB-KW"/>
</dbReference>
<keyword evidence="4 10" id="KW-1133">Transmembrane helix</keyword>
<evidence type="ECO:0000256" key="2">
    <source>
        <dbReference type="ARBA" id="ARBA00022475"/>
    </source>
</evidence>
<evidence type="ECO:0000313" key="12">
    <source>
        <dbReference type="Proteomes" id="UP000887540"/>
    </source>
</evidence>
<reference evidence="13" key="1">
    <citation type="submission" date="2022-11" db="UniProtKB">
        <authorList>
            <consortium name="WormBaseParasite"/>
        </authorList>
    </citation>
    <scope>IDENTIFICATION</scope>
</reference>
<dbReference type="Pfam" id="PF00001">
    <property type="entry name" value="7tm_1"/>
    <property type="match status" value="1"/>
</dbReference>
<evidence type="ECO:0000259" key="11">
    <source>
        <dbReference type="PROSITE" id="PS50262"/>
    </source>
</evidence>
<evidence type="ECO:0000256" key="10">
    <source>
        <dbReference type="SAM" id="Phobius"/>
    </source>
</evidence>
<dbReference type="InterPro" id="IPR000276">
    <property type="entry name" value="GPCR_Rhodpsn"/>
</dbReference>
<sequence>MSFDRYVAVCHPMKLYFRSRKFIVSTITGLWLIAFILLLPMLSYAKANEILLHEVRTPGFMREGENITRVRVYKCSDSLPFSLFLWFTMSTFIMGYFVPLILIVFFNSRLIEKLYRHTRVLPRSGIPLRRITTYTILIAVMYFVCWTPYWCSVLYAIYMSLLSDGNSQSSETTLFIIYCFHLLPYIGSASNWILYGLLNTQLNLQKQHESNGQDDVLAAMNNGTAISSGFGLNEAPRKNDRSNSTFFGRVKPSNGNGLTVRDNDRLSLSLSLINFHEDSKDFK</sequence>
<feature type="transmembrane region" description="Helical" evidence="10">
    <location>
        <begin position="175"/>
        <end position="198"/>
    </location>
</feature>
<evidence type="ECO:0000313" key="13">
    <source>
        <dbReference type="WBParaSite" id="ACRNAN_scaffold2087.g8373.t1"/>
    </source>
</evidence>
<keyword evidence="3 10" id="KW-0812">Transmembrane</keyword>
<keyword evidence="6 10" id="KW-0472">Membrane</keyword>
<accession>A0A914D8K5</accession>
<dbReference type="AlphaFoldDB" id="A0A914D8K5"/>
<dbReference type="WBParaSite" id="ACRNAN_scaffold2087.g8373.t1">
    <property type="protein sequence ID" value="ACRNAN_scaffold2087.g8373.t1"/>
    <property type="gene ID" value="ACRNAN_scaffold2087.g8373"/>
</dbReference>
<keyword evidence="8" id="KW-0807">Transducer</keyword>
<organism evidence="12 13">
    <name type="scientific">Acrobeloides nanus</name>
    <dbReference type="NCBI Taxonomy" id="290746"/>
    <lineage>
        <taxon>Eukaryota</taxon>
        <taxon>Metazoa</taxon>
        <taxon>Ecdysozoa</taxon>
        <taxon>Nematoda</taxon>
        <taxon>Chromadorea</taxon>
        <taxon>Rhabditida</taxon>
        <taxon>Tylenchina</taxon>
        <taxon>Cephalobomorpha</taxon>
        <taxon>Cephaloboidea</taxon>
        <taxon>Cephalobidae</taxon>
        <taxon>Acrobeloides</taxon>
    </lineage>
</organism>
<evidence type="ECO:0000256" key="5">
    <source>
        <dbReference type="ARBA" id="ARBA00023040"/>
    </source>
</evidence>
<evidence type="ECO:0000256" key="3">
    <source>
        <dbReference type="ARBA" id="ARBA00022692"/>
    </source>
</evidence>
<dbReference type="GO" id="GO:0042277">
    <property type="term" value="F:peptide binding"/>
    <property type="evidence" value="ECO:0007669"/>
    <property type="project" value="TreeGrafter"/>
</dbReference>
<evidence type="ECO:0000256" key="6">
    <source>
        <dbReference type="ARBA" id="ARBA00023136"/>
    </source>
</evidence>
<dbReference type="InterPro" id="IPR017452">
    <property type="entry name" value="GPCR_Rhodpsn_7TM"/>
</dbReference>
<comment type="subcellular location">
    <subcellularLocation>
        <location evidence="1">Cell membrane</location>
        <topology evidence="1">Multi-pass membrane protein</topology>
    </subcellularLocation>
</comment>
<name>A0A914D8K5_9BILA</name>
<dbReference type="GO" id="GO:0043005">
    <property type="term" value="C:neuron projection"/>
    <property type="evidence" value="ECO:0007669"/>
    <property type="project" value="TreeGrafter"/>
</dbReference>
<feature type="domain" description="G-protein coupled receptors family 1 profile" evidence="11">
    <location>
        <begin position="1"/>
        <end position="195"/>
    </location>
</feature>
<dbReference type="SUPFAM" id="SSF81321">
    <property type="entry name" value="Family A G protein-coupled receptor-like"/>
    <property type="match status" value="1"/>
</dbReference>
<feature type="transmembrane region" description="Helical" evidence="10">
    <location>
        <begin position="22"/>
        <end position="42"/>
    </location>
</feature>
<keyword evidence="2" id="KW-1003">Cell membrane</keyword>
<keyword evidence="7" id="KW-0675">Receptor</keyword>
<keyword evidence="12" id="KW-1185">Reference proteome</keyword>